<accession>A0A6N8IH10</accession>
<protein>
    <recommendedName>
        <fullName evidence="4">O-antigen ligase domain-containing protein</fullName>
    </recommendedName>
</protein>
<evidence type="ECO:0000313" key="3">
    <source>
        <dbReference type="Proteomes" id="UP000468327"/>
    </source>
</evidence>
<feature type="transmembrane region" description="Helical" evidence="1">
    <location>
        <begin position="327"/>
        <end position="344"/>
    </location>
</feature>
<feature type="transmembrane region" description="Helical" evidence="1">
    <location>
        <begin position="148"/>
        <end position="165"/>
    </location>
</feature>
<feature type="transmembrane region" description="Helical" evidence="1">
    <location>
        <begin position="93"/>
        <end position="113"/>
    </location>
</feature>
<dbReference type="Proteomes" id="UP000468327">
    <property type="component" value="Unassembled WGS sequence"/>
</dbReference>
<dbReference type="EMBL" id="WPOC01000008">
    <property type="protein sequence ID" value="MVN15022.1"/>
    <property type="molecule type" value="Genomic_DNA"/>
</dbReference>
<feature type="transmembrane region" description="Helical" evidence="1">
    <location>
        <begin position="304"/>
        <end position="320"/>
    </location>
</feature>
<organism evidence="2 3">
    <name type="scientific">Gordonibacter urolithinfaciens</name>
    <dbReference type="NCBI Taxonomy" id="1335613"/>
    <lineage>
        <taxon>Bacteria</taxon>
        <taxon>Bacillati</taxon>
        <taxon>Actinomycetota</taxon>
        <taxon>Coriobacteriia</taxon>
        <taxon>Eggerthellales</taxon>
        <taxon>Eggerthellaceae</taxon>
        <taxon>Gordonibacter</taxon>
    </lineage>
</organism>
<sequence>MEGIASKTDDVRRTSTTGASYRRRVIGLSSIASFLFVATYALKALTDGLYVAHDVESALVDVKYLTALLAGLCSLPSVLRSKREVFGEPFKKLLVVLFAFMIFTCLVMLIRGAVNTTCLGLLLKMAIPIFLAYCMLNCLSEDQIYRDMVAILVFSIIGYGLEIGFESLSFDALFSASIEDSESVTESSHAASNAIMLCFYFCYFRKNKVWVVLSILFAIFVFKRLMIVYAIAAFILPLVFDPDRRIKKGWAVFFKLAFFLAAFAWLWLLLPENGILFYGLFGETQSDFTSGRNQMLVNALSHNYVMYGFGSIQAFAGRGIEMDFARLILEVSPLGLALFIWLYWDMACNRLYGTFVMTFVMAQMLFADSLGTNFAWTLLMILMGLMAKRPASGRLFRIHLAGDNACSAEKGGGPR</sequence>
<evidence type="ECO:0008006" key="4">
    <source>
        <dbReference type="Google" id="ProtNLM"/>
    </source>
</evidence>
<feature type="transmembrane region" description="Helical" evidence="1">
    <location>
        <begin position="119"/>
        <end position="136"/>
    </location>
</feature>
<reference evidence="2 3" key="1">
    <citation type="submission" date="2019-11" db="EMBL/GenBank/DDBJ databases">
        <title>Whole genome shotgun sequencing (WGS) data from Adlercreutzia equolifaciens ResAG-91, Eggerthella lenta MRI-F36, MRI-F37, MRI-F40, ResAG-49, ResAG-88, ResAG-121, ResAG-145, and Gordonibacter sp. ResAG-5, ResAG-26, ResAG-43, ResAG-50, ResAG-59.</title>
        <authorList>
            <person name="Stoll D.A."/>
            <person name="Danylec N."/>
            <person name="Franz C.M.A.P."/>
            <person name="Huch M."/>
        </authorList>
    </citation>
    <scope>NUCLEOTIDE SEQUENCE [LARGE SCALE GENOMIC DNA]</scope>
    <source>
        <strain evidence="2 3">ResAG-59</strain>
    </source>
</reference>
<feature type="transmembrane region" description="Helical" evidence="1">
    <location>
        <begin position="364"/>
        <end position="387"/>
    </location>
</feature>
<gene>
    <name evidence="2" type="ORF">GO738_06590</name>
</gene>
<feature type="transmembrane region" description="Helical" evidence="1">
    <location>
        <begin position="21"/>
        <end position="42"/>
    </location>
</feature>
<feature type="transmembrane region" description="Helical" evidence="1">
    <location>
        <begin position="209"/>
        <end position="240"/>
    </location>
</feature>
<comment type="caution">
    <text evidence="2">The sequence shown here is derived from an EMBL/GenBank/DDBJ whole genome shotgun (WGS) entry which is preliminary data.</text>
</comment>
<feature type="transmembrane region" description="Helical" evidence="1">
    <location>
        <begin position="62"/>
        <end position="81"/>
    </location>
</feature>
<keyword evidence="1" id="KW-0472">Membrane</keyword>
<dbReference type="RefSeq" id="WP_157005028.1">
    <property type="nucleotide sequence ID" value="NZ_DBEZYS010000230.1"/>
</dbReference>
<keyword evidence="1" id="KW-0812">Transmembrane</keyword>
<evidence type="ECO:0000256" key="1">
    <source>
        <dbReference type="SAM" id="Phobius"/>
    </source>
</evidence>
<proteinExistence type="predicted"/>
<evidence type="ECO:0000313" key="2">
    <source>
        <dbReference type="EMBL" id="MVN15022.1"/>
    </source>
</evidence>
<keyword evidence="1" id="KW-1133">Transmembrane helix</keyword>
<dbReference type="AlphaFoldDB" id="A0A6N8IH10"/>
<keyword evidence="3" id="KW-1185">Reference proteome</keyword>
<name>A0A6N8IH10_9ACTN</name>